<dbReference type="SUPFAM" id="SSF88659">
    <property type="entry name" value="Sigma3 and sigma4 domains of RNA polymerase sigma factors"/>
    <property type="match status" value="1"/>
</dbReference>
<evidence type="ECO:0000256" key="2">
    <source>
        <dbReference type="ARBA" id="ARBA00023015"/>
    </source>
</evidence>
<evidence type="ECO:0000313" key="8">
    <source>
        <dbReference type="Proteomes" id="UP000199473"/>
    </source>
</evidence>
<accession>A0A1I3ZES7</accession>
<evidence type="ECO:0000313" key="7">
    <source>
        <dbReference type="EMBL" id="SFK42513.1"/>
    </source>
</evidence>
<comment type="similarity">
    <text evidence="1">Belongs to the sigma-70 factor family. ECF subfamily.</text>
</comment>
<dbReference type="InterPro" id="IPR007627">
    <property type="entry name" value="RNA_pol_sigma70_r2"/>
</dbReference>
<dbReference type="GO" id="GO:0006352">
    <property type="term" value="P:DNA-templated transcription initiation"/>
    <property type="evidence" value="ECO:0007669"/>
    <property type="project" value="InterPro"/>
</dbReference>
<evidence type="ECO:0000256" key="4">
    <source>
        <dbReference type="ARBA" id="ARBA00023163"/>
    </source>
</evidence>
<feature type="domain" description="RNA polymerase sigma-70 region 2" evidence="5">
    <location>
        <begin position="5"/>
        <end position="79"/>
    </location>
</feature>
<dbReference type="GO" id="GO:0003677">
    <property type="term" value="F:DNA binding"/>
    <property type="evidence" value="ECO:0007669"/>
    <property type="project" value="InterPro"/>
</dbReference>
<dbReference type="InterPro" id="IPR036388">
    <property type="entry name" value="WH-like_DNA-bd_sf"/>
</dbReference>
<reference evidence="7 8" key="1">
    <citation type="submission" date="2016-10" db="EMBL/GenBank/DDBJ databases">
        <authorList>
            <person name="de Groot N.N."/>
        </authorList>
    </citation>
    <scope>NUCLEOTIDE SEQUENCE [LARGE SCALE GENOMIC DNA]</scope>
    <source>
        <strain evidence="7 8">DSM 19981</strain>
    </source>
</reference>
<dbReference type="OrthoDB" id="9803470at2"/>
<keyword evidence="3" id="KW-0731">Sigma factor</keyword>
<keyword evidence="4" id="KW-0804">Transcription</keyword>
<keyword evidence="8" id="KW-1185">Reference proteome</keyword>
<dbReference type="Proteomes" id="UP000199473">
    <property type="component" value="Unassembled WGS sequence"/>
</dbReference>
<dbReference type="InterPro" id="IPR013249">
    <property type="entry name" value="RNA_pol_sigma70_r4_t2"/>
</dbReference>
<dbReference type="NCBIfam" id="TIGR02937">
    <property type="entry name" value="sigma70-ECF"/>
    <property type="match status" value="1"/>
</dbReference>
<sequence>MRGAIAQLLPELRAAARMLTRSRAEADDLVQDAVLRMLRNLDAFEPQAELAHDLRLAVRPWALTVLRNAFREGWRRAKREQLHRDAAPFDIPPQPTEQETAHELRDLARSLARLSPTLREALVLVAARGLSHEEAAAICNVPVGTMKARVSRARKALADDLAPVIE</sequence>
<dbReference type="SUPFAM" id="SSF88946">
    <property type="entry name" value="Sigma2 domain of RNA polymerase sigma factors"/>
    <property type="match status" value="1"/>
</dbReference>
<dbReference type="AlphaFoldDB" id="A0A1I3ZES7"/>
<dbReference type="PANTHER" id="PTHR43133:SF25">
    <property type="entry name" value="RNA POLYMERASE SIGMA FACTOR RFAY-RELATED"/>
    <property type="match status" value="1"/>
</dbReference>
<dbReference type="STRING" id="1123062.SAMN02745775_102448"/>
<evidence type="ECO:0000256" key="3">
    <source>
        <dbReference type="ARBA" id="ARBA00023082"/>
    </source>
</evidence>
<dbReference type="Pfam" id="PF04542">
    <property type="entry name" value="Sigma70_r2"/>
    <property type="match status" value="1"/>
</dbReference>
<feature type="domain" description="RNA polymerase sigma factor 70 region 4 type 2" evidence="6">
    <location>
        <begin position="105"/>
        <end position="157"/>
    </location>
</feature>
<dbReference type="Pfam" id="PF08281">
    <property type="entry name" value="Sigma70_r4_2"/>
    <property type="match status" value="1"/>
</dbReference>
<dbReference type="Gene3D" id="1.10.10.10">
    <property type="entry name" value="Winged helix-like DNA-binding domain superfamily/Winged helix DNA-binding domain"/>
    <property type="match status" value="1"/>
</dbReference>
<evidence type="ECO:0000256" key="1">
    <source>
        <dbReference type="ARBA" id="ARBA00010641"/>
    </source>
</evidence>
<dbReference type="InterPro" id="IPR013324">
    <property type="entry name" value="RNA_pol_sigma_r3/r4-like"/>
</dbReference>
<evidence type="ECO:0000259" key="5">
    <source>
        <dbReference type="Pfam" id="PF04542"/>
    </source>
</evidence>
<dbReference type="InterPro" id="IPR014284">
    <property type="entry name" value="RNA_pol_sigma-70_dom"/>
</dbReference>
<dbReference type="GO" id="GO:0016987">
    <property type="term" value="F:sigma factor activity"/>
    <property type="evidence" value="ECO:0007669"/>
    <property type="project" value="UniProtKB-KW"/>
</dbReference>
<keyword evidence="2" id="KW-0805">Transcription regulation</keyword>
<organism evidence="7 8">
    <name type="scientific">Falsiroseomonas stagni DSM 19981</name>
    <dbReference type="NCBI Taxonomy" id="1123062"/>
    <lineage>
        <taxon>Bacteria</taxon>
        <taxon>Pseudomonadati</taxon>
        <taxon>Pseudomonadota</taxon>
        <taxon>Alphaproteobacteria</taxon>
        <taxon>Acetobacterales</taxon>
        <taxon>Roseomonadaceae</taxon>
        <taxon>Falsiroseomonas</taxon>
    </lineage>
</organism>
<gene>
    <name evidence="7" type="ORF">SAMN02745775_102448</name>
</gene>
<dbReference type="InterPro" id="IPR039425">
    <property type="entry name" value="RNA_pol_sigma-70-like"/>
</dbReference>
<evidence type="ECO:0000259" key="6">
    <source>
        <dbReference type="Pfam" id="PF08281"/>
    </source>
</evidence>
<protein>
    <submittedName>
        <fullName evidence="7">RNA polymerase sigma-70 factor, ECF subfamily</fullName>
    </submittedName>
</protein>
<dbReference type="Gene3D" id="1.10.1740.10">
    <property type="match status" value="1"/>
</dbReference>
<name>A0A1I3ZES7_9PROT</name>
<dbReference type="InterPro" id="IPR013325">
    <property type="entry name" value="RNA_pol_sigma_r2"/>
</dbReference>
<dbReference type="EMBL" id="FOSQ01000002">
    <property type="protein sequence ID" value="SFK42513.1"/>
    <property type="molecule type" value="Genomic_DNA"/>
</dbReference>
<proteinExistence type="inferred from homology"/>
<dbReference type="PANTHER" id="PTHR43133">
    <property type="entry name" value="RNA POLYMERASE ECF-TYPE SIGMA FACTO"/>
    <property type="match status" value="1"/>
</dbReference>